<comment type="subcellular location">
    <subcellularLocation>
        <location evidence="6">Nucleus</location>
    </subcellularLocation>
</comment>
<sequence length="633" mass="72192">MQGEYADFGDVMTFDTTHKTNIYDKPLAMFVGANNHLNNTLFACALVGDETVETFRWVFRSFKQCMGKNRTHCILTDQHQAMAVAVGVEFPRAIHRICRWHVVNKESSKLKELYRVHKSEFFKEKFRSVLNHPLTPAEFEAAWDEVMTECKLHGDPTLESLYQQREKFIPAYFKCDYCGRMTSTQRSESKDFAMKNEYVGKHTSLHRFAKKTLHFMEDLRMKHSTKAYQGMSKVITKGKWPFEVKILKYYTLEVFKDFEKKMYECGAYTIAPDRDGAGHDYLVKHTNKRSKITWGQHQFKVFADNCKGEYRCECKEWEHTGLLCVHLMRAFIHLQVEEIPGKYILKRYTREAREKVEFDREDKLLGGKRGKELNYRTRRVLKWYSPVLRESTLSNAACERAEYVLEKLVEELKLIPSDIGQSTSNENSGSTEEGGSGESGGEEDNADKNWEESIPALVEGDMVASRLESMKERGKSVGISMVHSTMNHQSEEPGAGMEIGDAERSRTHEIFTLGAKGEKKGTRKCKTCGVYATHNSATCPTKPENQAHLAAKKNRIRGRPPGTRNKISQIPEGAGGSQEGCGGNRQPSMEMGTERMVTRRRNKETNFYAEVVSEPDGTADADSDGGVCMMEED</sequence>
<dbReference type="InterPro" id="IPR018289">
    <property type="entry name" value="MULE_transposase_dom"/>
</dbReference>
<dbReference type="PROSITE" id="PS50966">
    <property type="entry name" value="ZF_SWIM"/>
    <property type="match status" value="1"/>
</dbReference>
<evidence type="ECO:0000256" key="6">
    <source>
        <dbReference type="RuleBase" id="RU367018"/>
    </source>
</evidence>
<dbReference type="PANTHER" id="PTHR31669:SF217">
    <property type="entry name" value="PROTEIN FAR1-RELATED SEQUENCE"/>
    <property type="match status" value="1"/>
</dbReference>
<keyword evidence="2 6" id="KW-0479">Metal-binding</keyword>
<evidence type="ECO:0000256" key="5">
    <source>
        <dbReference type="PROSITE-ProRule" id="PRU00325"/>
    </source>
</evidence>
<proteinExistence type="inferred from homology"/>
<comment type="function">
    <text evidence="6">Putative transcription activator involved in regulating light control of development.</text>
</comment>
<evidence type="ECO:0000313" key="9">
    <source>
        <dbReference type="EMBL" id="WVZ71078.1"/>
    </source>
</evidence>
<reference evidence="9 10" key="1">
    <citation type="submission" date="2024-02" db="EMBL/GenBank/DDBJ databases">
        <title>High-quality chromosome-scale genome assembly of Pensacola bahiagrass (Paspalum notatum Flugge var. saurae).</title>
        <authorList>
            <person name="Vega J.M."/>
            <person name="Podio M."/>
            <person name="Orjuela J."/>
            <person name="Siena L.A."/>
            <person name="Pessino S.C."/>
            <person name="Combes M.C."/>
            <person name="Mariac C."/>
            <person name="Albertini E."/>
            <person name="Pupilli F."/>
            <person name="Ortiz J.P.A."/>
            <person name="Leblanc O."/>
        </authorList>
    </citation>
    <scope>NUCLEOTIDE SEQUENCE [LARGE SCALE GENOMIC DNA]</scope>
    <source>
        <strain evidence="9">R1</strain>
        <tissue evidence="9">Leaf</tissue>
    </source>
</reference>
<dbReference type="AlphaFoldDB" id="A0AAQ3TCR4"/>
<dbReference type="PANTHER" id="PTHR31669">
    <property type="entry name" value="PROTEIN FAR1-RELATED SEQUENCE 10-RELATED"/>
    <property type="match status" value="1"/>
</dbReference>
<organism evidence="9 10">
    <name type="scientific">Paspalum notatum var. saurae</name>
    <dbReference type="NCBI Taxonomy" id="547442"/>
    <lineage>
        <taxon>Eukaryota</taxon>
        <taxon>Viridiplantae</taxon>
        <taxon>Streptophyta</taxon>
        <taxon>Embryophyta</taxon>
        <taxon>Tracheophyta</taxon>
        <taxon>Spermatophyta</taxon>
        <taxon>Magnoliopsida</taxon>
        <taxon>Liliopsida</taxon>
        <taxon>Poales</taxon>
        <taxon>Poaceae</taxon>
        <taxon>PACMAD clade</taxon>
        <taxon>Panicoideae</taxon>
        <taxon>Andropogonodae</taxon>
        <taxon>Paspaleae</taxon>
        <taxon>Paspalinae</taxon>
        <taxon>Paspalum</taxon>
    </lineage>
</organism>
<dbReference type="GO" id="GO:0008270">
    <property type="term" value="F:zinc ion binding"/>
    <property type="evidence" value="ECO:0007669"/>
    <property type="project" value="UniProtKB-UniRule"/>
</dbReference>
<evidence type="ECO:0000256" key="4">
    <source>
        <dbReference type="ARBA" id="ARBA00022833"/>
    </source>
</evidence>
<evidence type="ECO:0000256" key="3">
    <source>
        <dbReference type="ARBA" id="ARBA00022771"/>
    </source>
</evidence>
<dbReference type="Proteomes" id="UP001341281">
    <property type="component" value="Chromosome 04"/>
</dbReference>
<keyword evidence="10" id="KW-1185">Reference proteome</keyword>
<name>A0AAQ3TCR4_PASNO</name>
<dbReference type="SMART" id="SM00575">
    <property type="entry name" value="ZnF_PMZ"/>
    <property type="match status" value="1"/>
</dbReference>
<feature type="domain" description="SWIM-type" evidence="8">
    <location>
        <begin position="299"/>
        <end position="335"/>
    </location>
</feature>
<dbReference type="InterPro" id="IPR007527">
    <property type="entry name" value="Znf_SWIM"/>
</dbReference>
<evidence type="ECO:0000256" key="1">
    <source>
        <dbReference type="ARBA" id="ARBA00005889"/>
    </source>
</evidence>
<feature type="compositionally biased region" description="Low complexity" evidence="7">
    <location>
        <begin position="422"/>
        <end position="431"/>
    </location>
</feature>
<dbReference type="GO" id="GO:0005634">
    <property type="term" value="C:nucleus"/>
    <property type="evidence" value="ECO:0007669"/>
    <property type="project" value="UniProtKB-SubCell"/>
</dbReference>
<evidence type="ECO:0000256" key="2">
    <source>
        <dbReference type="ARBA" id="ARBA00022723"/>
    </source>
</evidence>
<keyword evidence="6" id="KW-0539">Nucleus</keyword>
<dbReference type="InterPro" id="IPR006564">
    <property type="entry name" value="Znf_PMZ"/>
</dbReference>
<keyword evidence="3 5" id="KW-0863">Zinc-finger</keyword>
<feature type="region of interest" description="Disordered" evidence="7">
    <location>
        <begin position="608"/>
        <end position="633"/>
    </location>
</feature>
<keyword evidence="4 6" id="KW-0862">Zinc</keyword>
<dbReference type="InterPro" id="IPR031052">
    <property type="entry name" value="FHY3/FAR1"/>
</dbReference>
<evidence type="ECO:0000256" key="7">
    <source>
        <dbReference type="SAM" id="MobiDB-lite"/>
    </source>
</evidence>
<accession>A0AAQ3TCR4</accession>
<dbReference type="GO" id="GO:0006355">
    <property type="term" value="P:regulation of DNA-templated transcription"/>
    <property type="evidence" value="ECO:0007669"/>
    <property type="project" value="UniProtKB-UniRule"/>
</dbReference>
<evidence type="ECO:0000259" key="8">
    <source>
        <dbReference type="PROSITE" id="PS50966"/>
    </source>
</evidence>
<feature type="region of interest" description="Disordered" evidence="7">
    <location>
        <begin position="555"/>
        <end position="596"/>
    </location>
</feature>
<evidence type="ECO:0000313" key="10">
    <source>
        <dbReference type="Proteomes" id="UP001341281"/>
    </source>
</evidence>
<protein>
    <recommendedName>
        <fullName evidence="6">Protein FAR1-RELATED SEQUENCE</fullName>
    </recommendedName>
</protein>
<dbReference type="Pfam" id="PF04434">
    <property type="entry name" value="SWIM"/>
    <property type="match status" value="1"/>
</dbReference>
<feature type="compositionally biased region" description="Gly residues" evidence="7">
    <location>
        <begin position="573"/>
        <end position="583"/>
    </location>
</feature>
<dbReference type="Pfam" id="PF10551">
    <property type="entry name" value="MULE"/>
    <property type="match status" value="1"/>
</dbReference>
<feature type="region of interest" description="Disordered" evidence="7">
    <location>
        <begin position="418"/>
        <end position="447"/>
    </location>
</feature>
<dbReference type="EMBL" id="CP144748">
    <property type="protein sequence ID" value="WVZ71078.1"/>
    <property type="molecule type" value="Genomic_DNA"/>
</dbReference>
<comment type="similarity">
    <text evidence="1 6">Belongs to the FHY3/FAR1 family.</text>
</comment>
<gene>
    <name evidence="9" type="ORF">U9M48_019704</name>
</gene>